<evidence type="ECO:0000313" key="2">
    <source>
        <dbReference type="Proteomes" id="UP000299102"/>
    </source>
</evidence>
<gene>
    <name evidence="1" type="ORF">EVAR_103085_1</name>
</gene>
<keyword evidence="2" id="KW-1185">Reference proteome</keyword>
<protein>
    <recommendedName>
        <fullName evidence="3">Mariner Mos1 transposase</fullName>
    </recommendedName>
</protein>
<dbReference type="Proteomes" id="UP000299102">
    <property type="component" value="Unassembled WGS sequence"/>
</dbReference>
<evidence type="ECO:0008006" key="3">
    <source>
        <dbReference type="Google" id="ProtNLM"/>
    </source>
</evidence>
<name>A0A4C1WP66_EUMVA</name>
<organism evidence="1 2">
    <name type="scientific">Eumeta variegata</name>
    <name type="common">Bagworm moth</name>
    <name type="synonym">Eumeta japonica</name>
    <dbReference type="NCBI Taxonomy" id="151549"/>
    <lineage>
        <taxon>Eukaryota</taxon>
        <taxon>Metazoa</taxon>
        <taxon>Ecdysozoa</taxon>
        <taxon>Arthropoda</taxon>
        <taxon>Hexapoda</taxon>
        <taxon>Insecta</taxon>
        <taxon>Pterygota</taxon>
        <taxon>Neoptera</taxon>
        <taxon>Endopterygota</taxon>
        <taxon>Lepidoptera</taxon>
        <taxon>Glossata</taxon>
        <taxon>Ditrysia</taxon>
        <taxon>Tineoidea</taxon>
        <taxon>Psychidae</taxon>
        <taxon>Oiketicinae</taxon>
        <taxon>Eumeta</taxon>
    </lineage>
</organism>
<evidence type="ECO:0000313" key="1">
    <source>
        <dbReference type="EMBL" id="GBP52650.1"/>
    </source>
</evidence>
<accession>A0A4C1WP66</accession>
<comment type="caution">
    <text evidence="1">The sequence shown here is derived from an EMBL/GenBank/DDBJ whole genome shotgun (WGS) entry which is preliminary data.</text>
</comment>
<dbReference type="EMBL" id="BGZK01000607">
    <property type="protein sequence ID" value="GBP52650.1"/>
    <property type="molecule type" value="Genomic_DNA"/>
</dbReference>
<proteinExistence type="predicted"/>
<reference evidence="1 2" key="1">
    <citation type="journal article" date="2019" name="Commun. Biol.">
        <title>The bagworm genome reveals a unique fibroin gene that provides high tensile strength.</title>
        <authorList>
            <person name="Kono N."/>
            <person name="Nakamura H."/>
            <person name="Ohtoshi R."/>
            <person name="Tomita M."/>
            <person name="Numata K."/>
            <person name="Arakawa K."/>
        </authorList>
    </citation>
    <scope>NUCLEOTIDE SEQUENCE [LARGE SCALE GENOMIC DNA]</scope>
</reference>
<dbReference type="AlphaFoldDB" id="A0A4C1WP66"/>
<sequence>MWTEHSTEMKVKRVAGRGAGCGERATGGEGLSALFPPQFREKVTSQYDESSGEPRRVIRKICRRMTLLKHRDDTHIWRIFFIKAFYGDKQIQHQCCVIQDKDGQKSDLPAASDKLSHRYESSAKIPFMNILCWEKRPRNKILLHHGNSLPHAARQTANYLGTLSIEILAYLPHSPEKVGRNDLAIRFSFIMATPYHMLLDKQQTIWGR</sequence>